<dbReference type="Pfam" id="PF02719">
    <property type="entry name" value="Polysacc_synt_2"/>
    <property type="match status" value="1"/>
</dbReference>
<feature type="transmembrane region" description="Helical" evidence="2">
    <location>
        <begin position="12"/>
        <end position="35"/>
    </location>
</feature>
<organism evidence="4 5">
    <name type="scientific">Parvibacter caecicola</name>
    <dbReference type="NCBI Taxonomy" id="747645"/>
    <lineage>
        <taxon>Bacteria</taxon>
        <taxon>Bacillati</taxon>
        <taxon>Actinomycetota</taxon>
        <taxon>Coriobacteriia</taxon>
        <taxon>Coriobacteriales</taxon>
        <taxon>Coriobacteriaceae</taxon>
        <taxon>Parvibacter</taxon>
    </lineage>
</organism>
<dbReference type="PANTHER" id="PTHR43318">
    <property type="entry name" value="UDP-N-ACETYLGLUCOSAMINE 4,6-DEHYDRATASE"/>
    <property type="match status" value="1"/>
</dbReference>
<name>A0A4T9TEW0_9ACTN</name>
<evidence type="ECO:0000256" key="2">
    <source>
        <dbReference type="SAM" id="Phobius"/>
    </source>
</evidence>
<keyword evidence="2" id="KW-0472">Membrane</keyword>
<feature type="transmembrane region" description="Helical" evidence="2">
    <location>
        <begin position="47"/>
        <end position="68"/>
    </location>
</feature>
<dbReference type="Proteomes" id="UP000309454">
    <property type="component" value="Unassembled WGS sequence"/>
</dbReference>
<feature type="transmembrane region" description="Helical" evidence="2">
    <location>
        <begin position="108"/>
        <end position="129"/>
    </location>
</feature>
<gene>
    <name evidence="4" type="ORF">E5982_03835</name>
</gene>
<dbReference type="SUPFAM" id="SSF51735">
    <property type="entry name" value="NAD(P)-binding Rossmann-fold domains"/>
    <property type="match status" value="2"/>
</dbReference>
<comment type="similarity">
    <text evidence="1">Belongs to the polysaccharide synthase family.</text>
</comment>
<feature type="domain" description="Polysaccharide biosynthesis protein CapD-like" evidence="3">
    <location>
        <begin position="293"/>
        <end position="576"/>
    </location>
</feature>
<dbReference type="AlphaFoldDB" id="A0A4T9TEW0"/>
<dbReference type="CDD" id="cd05237">
    <property type="entry name" value="UDP_invert_4-6DH_SDR_e"/>
    <property type="match status" value="1"/>
</dbReference>
<sequence length="622" mass="67958">MATVPGRGYFVQALPLFIIDILGTLAAFLIAAWSTNTSELVIETHHFGWHLALLAAVNVIVFALFRMYNNMWRYASVDDAGRIILATLVGSLVGDILGALVFGNRLPFRVYICEWAILFVIVAMARFLIRINAGKRSWSFLGVQETGLPRTLIVGAGESGSLVVNRMLAGSDDIPGCPICFVDDDSAKVGRRIHGIPVDGTCDDIPHVCERRGIEQIVVAVPAATRKEKKRIFDLCIESGCKVLTVPDRIKDTPADQLGRAVLRDVEVPDLLAREEVMLDAALVGDYLNGKTVLVTGGGGSIGSELARQLLPAKPAKIVLFDIYENTVYELYHEISGKAREAGIQVVTEIGSITHMPALREVFERHRPHVIFHAAAHKHVPLMEFNPREAIENNVFGTQNVVDMADEFGCSHFILISTDKAVNPTNVMGATKRMCEMIIQKKAEESNTVFAAVRFGNVLGSHGSVIPLFKRQLKEGGPLTVTHQDITRYFMTIPEASRLVITAGALAEGGEIFVLDMGEPVRIYDLAENLIRLSGLTVGEDIEIKVTGLRPGEKLYEELSMGDEPTKPTANGSITVICGVRPEVQTVNERLDLLAGALSEDVPQLKQKLAEAVPTYHPQNNA</sequence>
<dbReference type="OrthoDB" id="9803111at2"/>
<dbReference type="PANTHER" id="PTHR43318:SF1">
    <property type="entry name" value="POLYSACCHARIDE BIOSYNTHESIS PROTEIN EPSC-RELATED"/>
    <property type="match status" value="1"/>
</dbReference>
<accession>A0A4T9TEW0</accession>
<keyword evidence="2" id="KW-0812">Transmembrane</keyword>
<keyword evidence="2" id="KW-1133">Transmembrane helix</keyword>
<proteinExistence type="inferred from homology"/>
<dbReference type="Gene3D" id="3.40.50.720">
    <property type="entry name" value="NAD(P)-binding Rossmann-like Domain"/>
    <property type="match status" value="2"/>
</dbReference>
<protein>
    <submittedName>
        <fullName evidence="4">Polysaccharide biosynthesis protein</fullName>
    </submittedName>
</protein>
<dbReference type="Pfam" id="PF13727">
    <property type="entry name" value="CoA_binding_3"/>
    <property type="match status" value="1"/>
</dbReference>
<feature type="transmembrane region" description="Helical" evidence="2">
    <location>
        <begin position="80"/>
        <end position="102"/>
    </location>
</feature>
<dbReference type="EMBL" id="SSTM01000002">
    <property type="protein sequence ID" value="TJW11347.1"/>
    <property type="molecule type" value="Genomic_DNA"/>
</dbReference>
<keyword evidence="5" id="KW-1185">Reference proteome</keyword>
<evidence type="ECO:0000259" key="3">
    <source>
        <dbReference type="Pfam" id="PF02719"/>
    </source>
</evidence>
<reference evidence="4 5" key="1">
    <citation type="submission" date="2019-04" db="EMBL/GenBank/DDBJ databases">
        <title>Microbes associate with the intestines of laboratory mice.</title>
        <authorList>
            <person name="Navarre W."/>
            <person name="Wong E."/>
            <person name="Huang K.C."/>
            <person name="Tropini C."/>
            <person name="Ng K."/>
            <person name="Yu B."/>
        </authorList>
    </citation>
    <scope>NUCLEOTIDE SEQUENCE [LARGE SCALE GENOMIC DNA]</scope>
    <source>
        <strain evidence="4 5">NM48_B13</strain>
    </source>
</reference>
<dbReference type="InterPro" id="IPR003869">
    <property type="entry name" value="Polysac_CapD-like"/>
</dbReference>
<comment type="caution">
    <text evidence="4">The sequence shown here is derived from an EMBL/GenBank/DDBJ whole genome shotgun (WGS) entry which is preliminary data.</text>
</comment>
<evidence type="ECO:0000313" key="5">
    <source>
        <dbReference type="Proteomes" id="UP000309454"/>
    </source>
</evidence>
<evidence type="ECO:0000313" key="4">
    <source>
        <dbReference type="EMBL" id="TJW11347.1"/>
    </source>
</evidence>
<dbReference type="RefSeq" id="WP_136845511.1">
    <property type="nucleotide sequence ID" value="NZ_CANSOV010000003.1"/>
</dbReference>
<evidence type="ECO:0000256" key="1">
    <source>
        <dbReference type="ARBA" id="ARBA00007430"/>
    </source>
</evidence>
<dbReference type="InterPro" id="IPR051203">
    <property type="entry name" value="Polysaccharide_Synthase-Rel"/>
</dbReference>
<dbReference type="InterPro" id="IPR036291">
    <property type="entry name" value="NAD(P)-bd_dom_sf"/>
</dbReference>